<keyword evidence="4 12" id="KW-0050">Antiport</keyword>
<feature type="transmembrane region" description="Helical" evidence="12">
    <location>
        <begin position="299"/>
        <end position="317"/>
    </location>
</feature>
<dbReference type="Pfam" id="PF06965">
    <property type="entry name" value="Na_H_antiport_1"/>
    <property type="match status" value="1"/>
</dbReference>
<dbReference type="NCBIfam" id="TIGR00773">
    <property type="entry name" value="NhaA"/>
    <property type="match status" value="1"/>
</dbReference>
<dbReference type="GO" id="GO:0005886">
    <property type="term" value="C:plasma membrane"/>
    <property type="evidence" value="ECO:0007669"/>
    <property type="project" value="UniProtKB-SubCell"/>
</dbReference>
<keyword evidence="9 12" id="KW-0406">Ion transport</keyword>
<protein>
    <recommendedName>
        <fullName evidence="12">Na(+)/H(+) antiporter NhaA</fullName>
    </recommendedName>
    <alternativeName>
        <fullName evidence="12">Sodium/proton antiporter NhaA</fullName>
    </alternativeName>
</protein>
<evidence type="ECO:0000256" key="11">
    <source>
        <dbReference type="ARBA" id="ARBA00023201"/>
    </source>
</evidence>
<feature type="transmembrane region" description="Helical" evidence="12">
    <location>
        <begin position="164"/>
        <end position="184"/>
    </location>
</feature>
<dbReference type="Proteomes" id="UP000183413">
    <property type="component" value="Unassembled WGS sequence"/>
</dbReference>
<feature type="transmembrane region" description="Helical" evidence="12">
    <location>
        <begin position="103"/>
        <end position="125"/>
    </location>
</feature>
<feature type="transmembrane region" description="Helical" evidence="12">
    <location>
        <begin position="366"/>
        <end position="392"/>
    </location>
</feature>
<evidence type="ECO:0000256" key="10">
    <source>
        <dbReference type="ARBA" id="ARBA00023136"/>
    </source>
</evidence>
<dbReference type="InterPro" id="IPR036249">
    <property type="entry name" value="Thioredoxin-like_sf"/>
</dbReference>
<dbReference type="PROSITE" id="PS51352">
    <property type="entry name" value="THIOREDOXIN_2"/>
    <property type="match status" value="1"/>
</dbReference>
<organism evidence="14 15">
    <name type="scientific">Actinomadura madurae</name>
    <dbReference type="NCBI Taxonomy" id="1993"/>
    <lineage>
        <taxon>Bacteria</taxon>
        <taxon>Bacillati</taxon>
        <taxon>Actinomycetota</taxon>
        <taxon>Actinomycetes</taxon>
        <taxon>Streptosporangiales</taxon>
        <taxon>Thermomonosporaceae</taxon>
        <taxon>Actinomadura</taxon>
    </lineage>
</organism>
<keyword evidence="7 12" id="KW-1133">Transmembrane helix</keyword>
<evidence type="ECO:0000256" key="1">
    <source>
        <dbReference type="ARBA" id="ARBA00004429"/>
    </source>
</evidence>
<comment type="subcellular location">
    <subcellularLocation>
        <location evidence="1">Cell inner membrane</location>
        <topology evidence="1">Multi-pass membrane protein</topology>
    </subcellularLocation>
    <subcellularLocation>
        <location evidence="12">Cell membrane</location>
        <topology evidence="12">Multi-pass membrane protein</topology>
    </subcellularLocation>
</comment>
<evidence type="ECO:0000256" key="6">
    <source>
        <dbReference type="ARBA" id="ARBA00022692"/>
    </source>
</evidence>
<keyword evidence="15" id="KW-1185">Reference proteome</keyword>
<evidence type="ECO:0000256" key="2">
    <source>
        <dbReference type="ARBA" id="ARBA00007006"/>
    </source>
</evidence>
<evidence type="ECO:0000256" key="9">
    <source>
        <dbReference type="ARBA" id="ARBA00023065"/>
    </source>
</evidence>
<dbReference type="eggNOG" id="COG3004">
    <property type="taxonomic scope" value="Bacteria"/>
</dbReference>
<dbReference type="Gene3D" id="3.40.30.10">
    <property type="entry name" value="Glutaredoxin"/>
    <property type="match status" value="1"/>
</dbReference>
<name>A0A1I5Y209_9ACTN</name>
<dbReference type="PANTHER" id="PTHR30341">
    <property type="entry name" value="SODIUM ION/PROTON ANTIPORTER NHAA-RELATED"/>
    <property type="match status" value="1"/>
</dbReference>
<comment type="similarity">
    <text evidence="12">Belongs to the NhaA Na(+)/H(+) (TC 2.A.33) antiporter family.</text>
</comment>
<dbReference type="SUPFAM" id="SSF52833">
    <property type="entry name" value="Thioredoxin-like"/>
    <property type="match status" value="1"/>
</dbReference>
<feature type="transmembrane region" description="Helical" evidence="12">
    <location>
        <begin position="131"/>
        <end position="152"/>
    </location>
</feature>
<comment type="catalytic activity">
    <reaction evidence="12">
        <text>Na(+)(in) + 2 H(+)(out) = Na(+)(out) + 2 H(+)(in)</text>
        <dbReference type="Rhea" id="RHEA:29251"/>
        <dbReference type="ChEBI" id="CHEBI:15378"/>
        <dbReference type="ChEBI" id="CHEBI:29101"/>
    </reaction>
</comment>
<dbReference type="STRING" id="1993.SAMN04489713_12944"/>
<dbReference type="eggNOG" id="COG1651">
    <property type="taxonomic scope" value="Bacteria"/>
</dbReference>
<keyword evidence="3 12" id="KW-0813">Transport</keyword>
<dbReference type="InterPro" id="IPR023171">
    <property type="entry name" value="Na/H_antiporter_dom_sf"/>
</dbReference>
<dbReference type="InterPro" id="IPR004670">
    <property type="entry name" value="NhaA"/>
</dbReference>
<evidence type="ECO:0000313" key="15">
    <source>
        <dbReference type="Proteomes" id="UP000183413"/>
    </source>
</evidence>
<evidence type="ECO:0000259" key="13">
    <source>
        <dbReference type="PROSITE" id="PS51352"/>
    </source>
</evidence>
<feature type="transmembrane region" description="Helical" evidence="12">
    <location>
        <begin position="329"/>
        <end position="354"/>
    </location>
</feature>
<evidence type="ECO:0000256" key="4">
    <source>
        <dbReference type="ARBA" id="ARBA00022449"/>
    </source>
</evidence>
<dbReference type="InterPro" id="IPR012336">
    <property type="entry name" value="Thioredoxin-like_fold"/>
</dbReference>
<feature type="transmembrane region" description="Helical" evidence="12">
    <location>
        <begin position="72"/>
        <end position="91"/>
    </location>
</feature>
<evidence type="ECO:0000256" key="8">
    <source>
        <dbReference type="ARBA" id="ARBA00023053"/>
    </source>
</evidence>
<evidence type="ECO:0000256" key="7">
    <source>
        <dbReference type="ARBA" id="ARBA00022989"/>
    </source>
</evidence>
<keyword evidence="11 12" id="KW-0739">Sodium transport</keyword>
<feature type="transmembrane region" description="Helical" evidence="12">
    <location>
        <begin position="216"/>
        <end position="249"/>
    </location>
</feature>
<keyword evidence="6 12" id="KW-0812">Transmembrane</keyword>
<dbReference type="InParanoid" id="A0A1I5Y209"/>
<dbReference type="GO" id="GO:0006885">
    <property type="term" value="P:regulation of pH"/>
    <property type="evidence" value="ECO:0007669"/>
    <property type="project" value="UniProtKB-UniRule"/>
</dbReference>
<comment type="similarity">
    <text evidence="2">In the N-terminal section; belongs to the NhaA Na(+)/H(+) (TC 2.A.33) antiporter family.</text>
</comment>
<evidence type="ECO:0000256" key="3">
    <source>
        <dbReference type="ARBA" id="ARBA00022448"/>
    </source>
</evidence>
<evidence type="ECO:0000313" key="14">
    <source>
        <dbReference type="EMBL" id="SFQ38291.1"/>
    </source>
</evidence>
<feature type="transmembrane region" description="Helical" evidence="12">
    <location>
        <begin position="190"/>
        <end position="209"/>
    </location>
</feature>
<evidence type="ECO:0000256" key="12">
    <source>
        <dbReference type="HAMAP-Rule" id="MF_01844"/>
    </source>
</evidence>
<dbReference type="GO" id="GO:0015385">
    <property type="term" value="F:sodium:proton antiporter activity"/>
    <property type="evidence" value="ECO:0007669"/>
    <property type="project" value="UniProtKB-UniRule"/>
</dbReference>
<dbReference type="Gene3D" id="1.20.1530.10">
    <property type="entry name" value="Na+/H+ antiporter like domain"/>
    <property type="match status" value="1"/>
</dbReference>
<accession>A0A1I5Y209</accession>
<dbReference type="EMBL" id="FOVH01000029">
    <property type="protein sequence ID" value="SFQ38291.1"/>
    <property type="molecule type" value="Genomic_DNA"/>
</dbReference>
<reference evidence="14 15" key="1">
    <citation type="submission" date="2016-10" db="EMBL/GenBank/DDBJ databases">
        <authorList>
            <person name="de Groot N.N."/>
        </authorList>
    </citation>
    <scope>NUCLEOTIDE SEQUENCE [LARGE SCALE GENOMIC DNA]</scope>
    <source>
        <strain evidence="14 15">DSM 43067</strain>
    </source>
</reference>
<keyword evidence="8 12" id="KW-0915">Sodium</keyword>
<keyword evidence="10 12" id="KW-0472">Membrane</keyword>
<dbReference type="PANTHER" id="PTHR30341:SF0">
    <property type="entry name" value="NA(+)_H(+) ANTIPORTER NHAA"/>
    <property type="match status" value="1"/>
</dbReference>
<sequence>MTERSFAVRALPEGLRAFLATETGSTSVLLAGTLAGLVWANLPLGYSYDEFWHTDLAVTLGEHGFSLTLREWVNDGLMTLFFFVIGLEVSRELRLGQLRDRRLIAVPAVAALGGVILPAVVYIALNAGGPGASGWGIPIASDTAFVLGLLAVIGTRCPEPLRAFLLTLAVVDDVAAILVVAVFYTEDLSLLALAAAVVLVGLIVALRWLRIWRAPAYTLLGVGVWAAMLASGVHPTLAGLLLGVLVAVYAPTEYKLLAASEIVQALSRDPSPALATEALRTVRRTVSVNERLQLRMHPYTSYVIVPIFALANAGVVLDGEALRAAATSPVTLGIVAGLVLGKFAGIAAGAWLPLRLNWGDLPGNLVWGQLLGGAAVSGIGFTVSLFVTELAFSGEPALQSDAKIGIIAGSLLAAACGWLIFRLAWNRGAVCAPPGAAPPEPDFVPEPPPPVTSRDHVLGPADAPVTLIEYGDFECPYCGRAKDAIRATREHWGDRLRFVFRHFPLREVHPHAVSTAVVSESAADAGRFWEMHDILFDNQLALTDADLTEYGDRLGLQVWTDLDRHRDRVQSDRDKGERAGVSGTPTFFINGTLYDGPYDTDSLIAAIATALNEPPAP</sequence>
<comment type="function">
    <text evidence="12">Na(+)/H(+) antiporter that extrudes sodium in exchange for external protons.</text>
</comment>
<keyword evidence="5 12" id="KW-1003">Cell membrane</keyword>
<dbReference type="RefSeq" id="WP_021593781.1">
    <property type="nucleotide sequence ID" value="NZ_FOVH01000029.1"/>
</dbReference>
<proteinExistence type="inferred from homology"/>
<dbReference type="InterPro" id="IPR013766">
    <property type="entry name" value="Thioredoxin_domain"/>
</dbReference>
<dbReference type="HAMAP" id="MF_01844">
    <property type="entry name" value="NhaA"/>
    <property type="match status" value="1"/>
</dbReference>
<feature type="transmembrane region" description="Helical" evidence="12">
    <location>
        <begin position="404"/>
        <end position="425"/>
    </location>
</feature>
<dbReference type="AlphaFoldDB" id="A0A1I5Y209"/>
<gene>
    <name evidence="12" type="primary">nhaA</name>
    <name evidence="14" type="ORF">SAMN04489713_12944</name>
</gene>
<feature type="domain" description="Thioredoxin" evidence="13">
    <location>
        <begin position="432"/>
        <end position="612"/>
    </location>
</feature>
<dbReference type="Pfam" id="PF13462">
    <property type="entry name" value="Thioredoxin_4"/>
    <property type="match status" value="1"/>
</dbReference>
<evidence type="ECO:0000256" key="5">
    <source>
        <dbReference type="ARBA" id="ARBA00022475"/>
    </source>
</evidence>